<evidence type="ECO:0000256" key="1">
    <source>
        <dbReference type="SAM" id="Phobius"/>
    </source>
</evidence>
<gene>
    <name evidence="2" type="ORF">NUH88_09330</name>
</gene>
<reference evidence="2" key="1">
    <citation type="submission" date="2022-08" db="EMBL/GenBank/DDBJ databases">
        <title>Nisaea acidiphila sp. nov., isolated from a marine algal debris and emended description of the genus Nisaea Urios et al. 2008.</title>
        <authorList>
            <person name="Kwon K."/>
        </authorList>
    </citation>
    <scope>NUCLEOTIDE SEQUENCE</scope>
    <source>
        <strain evidence="2">MEBiC11861</strain>
    </source>
</reference>
<keyword evidence="1" id="KW-0472">Membrane</keyword>
<organism evidence="2 3">
    <name type="scientific">Nisaea acidiphila</name>
    <dbReference type="NCBI Taxonomy" id="1862145"/>
    <lineage>
        <taxon>Bacteria</taxon>
        <taxon>Pseudomonadati</taxon>
        <taxon>Pseudomonadota</taxon>
        <taxon>Alphaproteobacteria</taxon>
        <taxon>Rhodospirillales</taxon>
        <taxon>Thalassobaculaceae</taxon>
        <taxon>Nisaea</taxon>
    </lineage>
</organism>
<protein>
    <submittedName>
        <fullName evidence="2">Uncharacterized protein</fullName>
    </submittedName>
</protein>
<sequence length="74" mass="7930">MILLKTVTMLALAGAAGFFLIYLTALETGSREDRRLGRASFLDETGSALTVAARSAFFAWIGFLVLLTLFDAVG</sequence>
<accession>A0A9J7AX82</accession>
<proteinExistence type="predicted"/>
<dbReference type="KEGG" id="naci:NUH88_09330"/>
<dbReference type="EMBL" id="CP102480">
    <property type="protein sequence ID" value="UUX51888.1"/>
    <property type="molecule type" value="Genomic_DNA"/>
</dbReference>
<keyword evidence="1" id="KW-1133">Transmembrane helix</keyword>
<feature type="transmembrane region" description="Helical" evidence="1">
    <location>
        <begin position="49"/>
        <end position="70"/>
    </location>
</feature>
<keyword evidence="1" id="KW-0812">Transmembrane</keyword>
<dbReference type="AlphaFoldDB" id="A0A9J7AX82"/>
<evidence type="ECO:0000313" key="3">
    <source>
        <dbReference type="Proteomes" id="UP001060336"/>
    </source>
</evidence>
<dbReference type="Proteomes" id="UP001060336">
    <property type="component" value="Chromosome"/>
</dbReference>
<evidence type="ECO:0000313" key="2">
    <source>
        <dbReference type="EMBL" id="UUX51888.1"/>
    </source>
</evidence>
<keyword evidence="3" id="KW-1185">Reference proteome</keyword>
<dbReference type="RefSeq" id="WP_257771627.1">
    <property type="nucleotide sequence ID" value="NZ_CP102480.1"/>
</dbReference>
<name>A0A9J7AX82_9PROT</name>